<feature type="domain" description="Protein kinase" evidence="3">
    <location>
        <begin position="1"/>
        <end position="243"/>
    </location>
</feature>
<dbReference type="GO" id="GO:0004674">
    <property type="term" value="F:protein serine/threonine kinase activity"/>
    <property type="evidence" value="ECO:0007669"/>
    <property type="project" value="TreeGrafter"/>
</dbReference>
<dbReference type="PANTHER" id="PTHR27005">
    <property type="entry name" value="WALL-ASSOCIATED RECEPTOR KINASE-LIKE 21"/>
    <property type="match status" value="1"/>
</dbReference>
<evidence type="ECO:0000259" key="3">
    <source>
        <dbReference type="PROSITE" id="PS50011"/>
    </source>
</evidence>
<keyword evidence="2" id="KW-0067">ATP-binding</keyword>
<comment type="caution">
    <text evidence="4">The sequence shown here is derived from an EMBL/GenBank/DDBJ whole genome shotgun (WGS) entry which is preliminary data.</text>
</comment>
<keyword evidence="1" id="KW-0547">Nucleotide-binding</keyword>
<dbReference type="AlphaFoldDB" id="A0AA87Z5T3"/>
<dbReference type="GO" id="GO:0007166">
    <property type="term" value="P:cell surface receptor signaling pathway"/>
    <property type="evidence" value="ECO:0007669"/>
    <property type="project" value="InterPro"/>
</dbReference>
<organism evidence="4 5">
    <name type="scientific">Ficus carica</name>
    <name type="common">Common fig</name>
    <dbReference type="NCBI Taxonomy" id="3494"/>
    <lineage>
        <taxon>Eukaryota</taxon>
        <taxon>Viridiplantae</taxon>
        <taxon>Streptophyta</taxon>
        <taxon>Embryophyta</taxon>
        <taxon>Tracheophyta</taxon>
        <taxon>Spermatophyta</taxon>
        <taxon>Magnoliopsida</taxon>
        <taxon>eudicotyledons</taxon>
        <taxon>Gunneridae</taxon>
        <taxon>Pentapetalae</taxon>
        <taxon>rosids</taxon>
        <taxon>fabids</taxon>
        <taxon>Rosales</taxon>
        <taxon>Moraceae</taxon>
        <taxon>Ficeae</taxon>
        <taxon>Ficus</taxon>
    </lineage>
</organism>
<dbReference type="PANTHER" id="PTHR27005:SF537">
    <property type="entry name" value="LYSM TYPE RECEPTOR KINASE"/>
    <property type="match status" value="1"/>
</dbReference>
<proteinExistence type="predicted"/>
<dbReference type="GO" id="GO:0005524">
    <property type="term" value="F:ATP binding"/>
    <property type="evidence" value="ECO:0007669"/>
    <property type="project" value="UniProtKB-KW"/>
</dbReference>
<name>A0AA87Z5T3_FICCA</name>
<evidence type="ECO:0000313" key="5">
    <source>
        <dbReference type="Proteomes" id="UP001187192"/>
    </source>
</evidence>
<sequence>MSAMAILRRAIRLSPSGPYNTSLSIAKLLGSNASEIALLNNISSTREKIPNNQLVMRSLSPSTPILVPLRNNGSYSFNRGNCTGTIPEIVKPPQGANGGLDVPALPTRRKLSSTLLEELERATDNYNEIRLLGKGGFGTIYKGMFPDDKCDVYSFGVTLLELLTGENPYSYADDHEGKDLVSTFISLAKDNQVSQVLDPQVAKDAGENLEDIRAVAELATRCLKLNGKKRPAMKQVYIELESLRKSETILEIDQEPESQR</sequence>
<dbReference type="Gene3D" id="1.10.510.10">
    <property type="entry name" value="Transferase(Phosphotransferase) domain 1"/>
    <property type="match status" value="1"/>
</dbReference>
<accession>A0AA87Z5T3</accession>
<dbReference type="EMBL" id="BTGU01000001">
    <property type="protein sequence ID" value="GMN25955.1"/>
    <property type="molecule type" value="Genomic_DNA"/>
</dbReference>
<dbReference type="SUPFAM" id="SSF56112">
    <property type="entry name" value="Protein kinase-like (PK-like)"/>
    <property type="match status" value="2"/>
</dbReference>
<dbReference type="InterPro" id="IPR045274">
    <property type="entry name" value="WAK-like"/>
</dbReference>
<evidence type="ECO:0000256" key="1">
    <source>
        <dbReference type="ARBA" id="ARBA00022741"/>
    </source>
</evidence>
<dbReference type="PROSITE" id="PS50011">
    <property type="entry name" value="PROTEIN_KINASE_DOM"/>
    <property type="match status" value="1"/>
</dbReference>
<keyword evidence="5" id="KW-1185">Reference proteome</keyword>
<dbReference type="Proteomes" id="UP001187192">
    <property type="component" value="Unassembled WGS sequence"/>
</dbReference>
<dbReference type="GO" id="GO:0005886">
    <property type="term" value="C:plasma membrane"/>
    <property type="evidence" value="ECO:0007669"/>
    <property type="project" value="TreeGrafter"/>
</dbReference>
<dbReference type="InterPro" id="IPR000719">
    <property type="entry name" value="Prot_kinase_dom"/>
</dbReference>
<reference evidence="4" key="1">
    <citation type="submission" date="2023-07" db="EMBL/GenBank/DDBJ databases">
        <title>draft genome sequence of fig (Ficus carica).</title>
        <authorList>
            <person name="Takahashi T."/>
            <person name="Nishimura K."/>
        </authorList>
    </citation>
    <scope>NUCLEOTIDE SEQUENCE</scope>
</reference>
<evidence type="ECO:0000313" key="4">
    <source>
        <dbReference type="EMBL" id="GMN25955.1"/>
    </source>
</evidence>
<dbReference type="InterPro" id="IPR001245">
    <property type="entry name" value="Ser-Thr/Tyr_kinase_cat_dom"/>
</dbReference>
<evidence type="ECO:0000256" key="2">
    <source>
        <dbReference type="ARBA" id="ARBA00022840"/>
    </source>
</evidence>
<dbReference type="Gramene" id="FCD_00017991-RA">
    <property type="protein sequence ID" value="FCD_00017991-RA:cds"/>
    <property type="gene ID" value="FCD_00017991"/>
</dbReference>
<protein>
    <recommendedName>
        <fullName evidence="3">Protein kinase domain-containing protein</fullName>
    </recommendedName>
</protein>
<gene>
    <name evidence="4" type="ORF">TIFTF001_001126</name>
</gene>
<dbReference type="Pfam" id="PF07714">
    <property type="entry name" value="PK_Tyr_Ser-Thr"/>
    <property type="match status" value="1"/>
</dbReference>
<dbReference type="InterPro" id="IPR011009">
    <property type="entry name" value="Kinase-like_dom_sf"/>
</dbReference>